<keyword evidence="5 7" id="KW-0251">Elongation factor</keyword>
<dbReference type="PIRSF" id="PIRSF005901">
    <property type="entry name" value="EF-P"/>
    <property type="match status" value="1"/>
</dbReference>
<dbReference type="SUPFAM" id="SSF50104">
    <property type="entry name" value="Translation proteins SH3-like domain"/>
    <property type="match status" value="1"/>
</dbReference>
<dbReference type="GO" id="GO:0003746">
    <property type="term" value="F:translation elongation factor activity"/>
    <property type="evidence" value="ECO:0007669"/>
    <property type="project" value="UniProtKB-UniRule"/>
</dbReference>
<dbReference type="PANTHER" id="PTHR30053">
    <property type="entry name" value="ELONGATION FACTOR P"/>
    <property type="match status" value="1"/>
</dbReference>
<evidence type="ECO:0000259" key="11">
    <source>
        <dbReference type="SMART" id="SM01185"/>
    </source>
</evidence>
<comment type="caution">
    <text evidence="12">The sequence shown here is derived from an EMBL/GenBank/DDBJ whole genome shotgun (WGS) entry which is preliminary data.</text>
</comment>
<dbReference type="FunFam" id="2.40.50.140:FF:000009">
    <property type="entry name" value="Elongation factor P"/>
    <property type="match status" value="1"/>
</dbReference>
<feature type="domain" description="Translation elongation factor P/YeiP central" evidence="11">
    <location>
        <begin position="67"/>
        <end position="122"/>
    </location>
</feature>
<proteinExistence type="inferred from homology"/>
<dbReference type="GO" id="GO:0043043">
    <property type="term" value="P:peptide biosynthetic process"/>
    <property type="evidence" value="ECO:0007669"/>
    <property type="project" value="InterPro"/>
</dbReference>
<evidence type="ECO:0000256" key="3">
    <source>
        <dbReference type="ARBA" id="ARBA00009479"/>
    </source>
</evidence>
<evidence type="ECO:0000256" key="2">
    <source>
        <dbReference type="ARBA" id="ARBA00004815"/>
    </source>
</evidence>
<dbReference type="Gene3D" id="2.30.30.30">
    <property type="match status" value="1"/>
</dbReference>
<dbReference type="RefSeq" id="WP_024871994.1">
    <property type="nucleotide sequence ID" value="NZ_JACHGR010000008.1"/>
</dbReference>
<evidence type="ECO:0000256" key="9">
    <source>
        <dbReference type="RuleBase" id="RU004389"/>
    </source>
</evidence>
<dbReference type="EMBL" id="JACHGR010000008">
    <property type="protein sequence ID" value="MBB6056582.1"/>
    <property type="molecule type" value="Genomic_DNA"/>
</dbReference>
<dbReference type="InterPro" id="IPR012340">
    <property type="entry name" value="NA-bd_OB-fold"/>
</dbReference>
<accession>A0A841GPW9</accession>
<gene>
    <name evidence="7" type="primary">efp</name>
    <name evidence="12" type="ORF">HNR75_002520</name>
</gene>
<dbReference type="NCBIfam" id="NF001810">
    <property type="entry name" value="PRK00529.1"/>
    <property type="match status" value="1"/>
</dbReference>
<dbReference type="PANTHER" id="PTHR30053:SF12">
    <property type="entry name" value="ELONGATION FACTOR P (EF-P) FAMILY PROTEIN"/>
    <property type="match status" value="1"/>
</dbReference>
<evidence type="ECO:0000256" key="7">
    <source>
        <dbReference type="HAMAP-Rule" id="MF_00141"/>
    </source>
</evidence>
<dbReference type="Proteomes" id="UP000585721">
    <property type="component" value="Unassembled WGS sequence"/>
</dbReference>
<dbReference type="InterPro" id="IPR015365">
    <property type="entry name" value="Elong-fact-P_C"/>
</dbReference>
<evidence type="ECO:0000256" key="5">
    <source>
        <dbReference type="ARBA" id="ARBA00022768"/>
    </source>
</evidence>
<dbReference type="InterPro" id="IPR013185">
    <property type="entry name" value="Transl_elong_KOW-like"/>
</dbReference>
<dbReference type="InterPro" id="IPR020599">
    <property type="entry name" value="Transl_elong_fac_P/YeiP"/>
</dbReference>
<comment type="function">
    <text evidence="7">Involved in peptide bond synthesis. Stimulates efficient translation and peptide-bond synthesis on native or reconstituted 70S ribosomes in vitro. Probably functions indirectly by altering the affinity of the ribosome for aminoacyl-tRNA, thus increasing their reactivity as acceptors for peptidyl transferase.</text>
</comment>
<dbReference type="FunFam" id="2.40.50.140:FF:000004">
    <property type="entry name" value="Elongation factor P"/>
    <property type="match status" value="1"/>
</dbReference>
<evidence type="ECO:0000256" key="1">
    <source>
        <dbReference type="ARBA" id="ARBA00004496"/>
    </source>
</evidence>
<comment type="subcellular location">
    <subcellularLocation>
        <location evidence="1 7">Cytoplasm</location>
    </subcellularLocation>
</comment>
<dbReference type="Pfam" id="PF09285">
    <property type="entry name" value="Elong-fact-P_C"/>
    <property type="match status" value="1"/>
</dbReference>
<dbReference type="SMART" id="SM01185">
    <property type="entry name" value="EFP"/>
    <property type="match status" value="1"/>
</dbReference>
<dbReference type="InterPro" id="IPR014722">
    <property type="entry name" value="Rib_uL2_dom2"/>
</dbReference>
<evidence type="ECO:0000259" key="10">
    <source>
        <dbReference type="SMART" id="SM00841"/>
    </source>
</evidence>
<keyword evidence="6 7" id="KW-0648">Protein biosynthesis</keyword>
<sequence length="187" mass="21110">MKIAQEIRVGNVIMIGKDPMVVLKTEFNKSGRNSAVVKMKMKNLLSGAGAETVFKADDKLDTVQLERKECTYSYFADPMYVFMDTEYNQYDIEKENLGDVLNYLIDGMEDICEVTFYEGKAISMELPITIVREVEYTEPSVRGDTSGKVMKPAKLKGTDATISVADFVKIGDKIEIDTRTGEFKRRV</sequence>
<evidence type="ECO:0000313" key="12">
    <source>
        <dbReference type="EMBL" id="MBB6056582.1"/>
    </source>
</evidence>
<reference evidence="12 13" key="1">
    <citation type="submission" date="2020-08" db="EMBL/GenBank/DDBJ databases">
        <title>Genomic Encyclopedia of Type Strains, Phase IV (KMG-IV): sequencing the most valuable type-strain genomes for metagenomic binning, comparative biology and taxonomic classification.</title>
        <authorList>
            <person name="Goeker M."/>
        </authorList>
    </citation>
    <scope>NUCLEOTIDE SEQUENCE [LARGE SCALE GENOMIC DNA]</scope>
    <source>
        <strain evidence="12 13">DSM 22975</strain>
    </source>
</reference>
<dbReference type="SMART" id="SM00841">
    <property type="entry name" value="Elong-fact-P_C"/>
    <property type="match status" value="1"/>
</dbReference>
<dbReference type="AlphaFoldDB" id="A0A841GPW9"/>
<name>A0A841GPW9_9GAMM</name>
<keyword evidence="13" id="KW-1185">Reference proteome</keyword>
<comment type="caution">
    <text evidence="7">Lacks conserved residue(s) required for the propagation of feature annotation.</text>
</comment>
<dbReference type="InterPro" id="IPR011768">
    <property type="entry name" value="Transl_elongation_fac_P"/>
</dbReference>
<evidence type="ECO:0000256" key="8">
    <source>
        <dbReference type="NCBIfam" id="TIGR00038"/>
    </source>
</evidence>
<dbReference type="InterPro" id="IPR001059">
    <property type="entry name" value="Transl_elong_P/YeiP_cen"/>
</dbReference>
<dbReference type="InterPro" id="IPR008991">
    <property type="entry name" value="Translation_prot_SH3-like_sf"/>
</dbReference>
<dbReference type="FunFam" id="2.30.30.30:FF:000003">
    <property type="entry name" value="Elongation factor P"/>
    <property type="match status" value="1"/>
</dbReference>
<comment type="similarity">
    <text evidence="3 7 9">Belongs to the elongation factor P family.</text>
</comment>
<feature type="domain" description="Elongation factor P C-terminal" evidence="10">
    <location>
        <begin position="130"/>
        <end position="186"/>
    </location>
</feature>
<keyword evidence="4 7" id="KW-0963">Cytoplasm</keyword>
<dbReference type="CDD" id="cd04470">
    <property type="entry name" value="S1_EF-P_repeat_1"/>
    <property type="match status" value="1"/>
</dbReference>
<comment type="pathway">
    <text evidence="2 7">Protein biosynthesis; polypeptide chain elongation.</text>
</comment>
<dbReference type="GO" id="GO:0005829">
    <property type="term" value="C:cytosol"/>
    <property type="evidence" value="ECO:0007669"/>
    <property type="project" value="UniProtKB-ARBA"/>
</dbReference>
<dbReference type="UniPathway" id="UPA00345"/>
<dbReference type="SUPFAM" id="SSF50249">
    <property type="entry name" value="Nucleic acid-binding proteins"/>
    <property type="match status" value="2"/>
</dbReference>
<evidence type="ECO:0000256" key="4">
    <source>
        <dbReference type="ARBA" id="ARBA00022490"/>
    </source>
</evidence>
<evidence type="ECO:0000313" key="13">
    <source>
        <dbReference type="Proteomes" id="UP000585721"/>
    </source>
</evidence>
<evidence type="ECO:0000256" key="6">
    <source>
        <dbReference type="ARBA" id="ARBA00022917"/>
    </source>
</evidence>
<organism evidence="12 13">
    <name type="scientific">Tolumonas osonensis</name>
    <dbReference type="NCBI Taxonomy" id="675874"/>
    <lineage>
        <taxon>Bacteria</taxon>
        <taxon>Pseudomonadati</taxon>
        <taxon>Pseudomonadota</taxon>
        <taxon>Gammaproteobacteria</taxon>
        <taxon>Aeromonadales</taxon>
        <taxon>Aeromonadaceae</taxon>
        <taxon>Tolumonas</taxon>
    </lineage>
</organism>
<dbReference type="NCBIfam" id="TIGR00038">
    <property type="entry name" value="efp"/>
    <property type="match status" value="1"/>
</dbReference>
<dbReference type="HAMAP" id="MF_00141">
    <property type="entry name" value="EF_P"/>
    <property type="match status" value="1"/>
</dbReference>
<dbReference type="Pfam" id="PF08207">
    <property type="entry name" value="EFP_N"/>
    <property type="match status" value="1"/>
</dbReference>
<protein>
    <recommendedName>
        <fullName evidence="7 8">Elongation factor P</fullName>
        <shortName evidence="7">EF-P</shortName>
    </recommendedName>
</protein>
<dbReference type="Gene3D" id="2.40.50.140">
    <property type="entry name" value="Nucleic acid-binding proteins"/>
    <property type="match status" value="2"/>
</dbReference>
<dbReference type="Pfam" id="PF01132">
    <property type="entry name" value="EFP"/>
    <property type="match status" value="1"/>
</dbReference>